<reference evidence="3" key="1">
    <citation type="submission" date="2022-01" db="EMBL/GenBank/DDBJ databases">
        <authorList>
            <person name="King R."/>
        </authorList>
    </citation>
    <scope>NUCLEOTIDE SEQUENCE</scope>
</reference>
<organism evidence="3 4">
    <name type="scientific">Psylliodes chrysocephalus</name>
    <dbReference type="NCBI Taxonomy" id="3402493"/>
    <lineage>
        <taxon>Eukaryota</taxon>
        <taxon>Metazoa</taxon>
        <taxon>Ecdysozoa</taxon>
        <taxon>Arthropoda</taxon>
        <taxon>Hexapoda</taxon>
        <taxon>Insecta</taxon>
        <taxon>Pterygota</taxon>
        <taxon>Neoptera</taxon>
        <taxon>Endopterygota</taxon>
        <taxon>Coleoptera</taxon>
        <taxon>Polyphaga</taxon>
        <taxon>Cucujiformia</taxon>
        <taxon>Chrysomeloidea</taxon>
        <taxon>Chrysomelidae</taxon>
        <taxon>Galerucinae</taxon>
        <taxon>Alticini</taxon>
        <taxon>Psylliodes</taxon>
    </lineage>
</organism>
<dbReference type="AlphaFoldDB" id="A0A9P0CVP1"/>
<evidence type="ECO:0000313" key="4">
    <source>
        <dbReference type="Proteomes" id="UP001153636"/>
    </source>
</evidence>
<keyword evidence="1" id="KW-0175">Coiled coil</keyword>
<proteinExistence type="predicted"/>
<name>A0A9P0CVP1_9CUCU</name>
<protein>
    <submittedName>
        <fullName evidence="3">Uncharacterized protein</fullName>
    </submittedName>
</protein>
<gene>
    <name evidence="3" type="ORF">PSYICH_LOCUS8823</name>
</gene>
<sequence length="164" mass="19720">MEDTENAVSVLVRDRNIGSRKRQSKESRSSLRKKKQWKRRASFQRYDCRKELNVEEKETTPATEEVETNVKEVLSAETHTKMEMNDQFVMLLDYMQGVKQEQRNMNEELKEEQKRMGTKIEEKVEEQDRKMDQKFIKLTNKLEEQAQEVEEIKKNQNKMKTIIM</sequence>
<evidence type="ECO:0000256" key="1">
    <source>
        <dbReference type="SAM" id="Coils"/>
    </source>
</evidence>
<feature type="coiled-coil region" evidence="1">
    <location>
        <begin position="92"/>
        <end position="162"/>
    </location>
</feature>
<accession>A0A9P0CVP1</accession>
<keyword evidence="4" id="KW-1185">Reference proteome</keyword>
<feature type="compositionally biased region" description="Basic residues" evidence="2">
    <location>
        <begin position="30"/>
        <end position="42"/>
    </location>
</feature>
<evidence type="ECO:0000256" key="2">
    <source>
        <dbReference type="SAM" id="MobiDB-lite"/>
    </source>
</evidence>
<dbReference type="EMBL" id="OV651815">
    <property type="protein sequence ID" value="CAH1109139.1"/>
    <property type="molecule type" value="Genomic_DNA"/>
</dbReference>
<feature type="region of interest" description="Disordered" evidence="2">
    <location>
        <begin position="1"/>
        <end position="42"/>
    </location>
</feature>
<dbReference type="Proteomes" id="UP001153636">
    <property type="component" value="Chromosome 3"/>
</dbReference>
<evidence type="ECO:0000313" key="3">
    <source>
        <dbReference type="EMBL" id="CAH1109139.1"/>
    </source>
</evidence>